<dbReference type="InterPro" id="IPR013783">
    <property type="entry name" value="Ig-like_fold"/>
</dbReference>
<dbReference type="InterPro" id="IPR015631">
    <property type="entry name" value="CD2/SLAM_rcpt"/>
</dbReference>
<evidence type="ECO:0000256" key="5">
    <source>
        <dbReference type="SAM" id="Phobius"/>
    </source>
</evidence>
<dbReference type="STRING" id="144197.ENSSPAP00000020831"/>
<reference evidence="7" key="1">
    <citation type="submission" date="2023-09" db="UniProtKB">
        <authorList>
            <consortium name="Ensembl"/>
        </authorList>
    </citation>
    <scope>IDENTIFICATION</scope>
</reference>
<evidence type="ECO:0000256" key="3">
    <source>
        <dbReference type="ARBA" id="ARBA00023136"/>
    </source>
</evidence>
<dbReference type="InterPro" id="IPR007110">
    <property type="entry name" value="Ig-like_dom"/>
</dbReference>
<name>A0A3B5AK81_9TELE</name>
<dbReference type="AlphaFoldDB" id="A0A3B5AK81"/>
<evidence type="ECO:0000256" key="2">
    <source>
        <dbReference type="ARBA" id="ARBA00022729"/>
    </source>
</evidence>
<dbReference type="GeneTree" id="ENSGT00940000172777"/>
<evidence type="ECO:0000256" key="1">
    <source>
        <dbReference type="ARBA" id="ARBA00004370"/>
    </source>
</evidence>
<feature type="domain" description="Ig-like" evidence="6">
    <location>
        <begin position="124"/>
        <end position="203"/>
    </location>
</feature>
<evidence type="ECO:0000259" key="6">
    <source>
        <dbReference type="PROSITE" id="PS50835"/>
    </source>
</evidence>
<keyword evidence="3 5" id="KW-0472">Membrane</keyword>
<keyword evidence="4" id="KW-0325">Glycoprotein</keyword>
<proteinExistence type="predicted"/>
<dbReference type="SUPFAM" id="SSF48726">
    <property type="entry name" value="Immunoglobulin"/>
    <property type="match status" value="1"/>
</dbReference>
<dbReference type="PROSITE" id="PS50835">
    <property type="entry name" value="IG_LIKE"/>
    <property type="match status" value="1"/>
</dbReference>
<dbReference type="Ensembl" id="ENSSPAT00000021147.1">
    <property type="protein sequence ID" value="ENSSPAP00000020831.1"/>
    <property type="gene ID" value="ENSSPAG00000015706.1"/>
</dbReference>
<dbReference type="PANTHER" id="PTHR12080:SF59">
    <property type="entry name" value="HEPATIC AND GLIAL CELL ADHESION MOLECULE"/>
    <property type="match status" value="1"/>
</dbReference>
<feature type="transmembrane region" description="Helical" evidence="5">
    <location>
        <begin position="225"/>
        <end position="246"/>
    </location>
</feature>
<organism evidence="7">
    <name type="scientific">Stegastes partitus</name>
    <name type="common">bicolor damselfish</name>
    <dbReference type="NCBI Taxonomy" id="144197"/>
    <lineage>
        <taxon>Eukaryota</taxon>
        <taxon>Metazoa</taxon>
        <taxon>Chordata</taxon>
        <taxon>Craniata</taxon>
        <taxon>Vertebrata</taxon>
        <taxon>Euteleostomi</taxon>
        <taxon>Actinopterygii</taxon>
        <taxon>Neopterygii</taxon>
        <taxon>Teleostei</taxon>
        <taxon>Neoteleostei</taxon>
        <taxon>Acanthomorphata</taxon>
        <taxon>Ovalentaria</taxon>
        <taxon>Pomacentridae</taxon>
        <taxon>Stegastes</taxon>
    </lineage>
</organism>
<dbReference type="GO" id="GO:0005911">
    <property type="term" value="C:cell-cell junction"/>
    <property type="evidence" value="ECO:0007669"/>
    <property type="project" value="TreeGrafter"/>
</dbReference>
<protein>
    <submittedName>
        <fullName evidence="7">CD48 molecule</fullName>
    </submittedName>
</protein>
<comment type="subcellular location">
    <subcellularLocation>
        <location evidence="1">Membrane</location>
    </subcellularLocation>
</comment>
<dbReference type="InterPro" id="IPR036179">
    <property type="entry name" value="Ig-like_dom_sf"/>
</dbReference>
<keyword evidence="5" id="KW-0812">Transmembrane</keyword>
<dbReference type="InterPro" id="IPR003599">
    <property type="entry name" value="Ig_sub"/>
</dbReference>
<keyword evidence="5" id="KW-1133">Transmembrane helix</keyword>
<dbReference type="Gene3D" id="2.60.40.10">
    <property type="entry name" value="Immunoglobulins"/>
    <property type="match status" value="2"/>
</dbReference>
<accession>A0A3B5AK81</accession>
<evidence type="ECO:0000256" key="4">
    <source>
        <dbReference type="ARBA" id="ARBA00023180"/>
    </source>
</evidence>
<keyword evidence="2" id="KW-0732">Signal</keyword>
<dbReference type="PANTHER" id="PTHR12080">
    <property type="entry name" value="SIGNALING LYMPHOCYTIC ACTIVATION MOLECULE"/>
    <property type="match status" value="1"/>
</dbReference>
<sequence>MSLSPFTFVFKVVLVKSLGEVSGYLGDSITLRSGVDPSWSLSKIEWSIFSNHTWIATYHKGRKSTERVPRYKGRLSLNISSGDLTIERLTKKDAMEYTVDIFNTEDEEYFLQIKLIVRERLQIPVIRSETSSPVQGQCFTVLDCSSPENGVHYSWHVVPSTVYITGRSSPHLLAIFNTTDNPVSFTCTTSNNMDNASSVVTLKCDGDKLQPVTPEPAQLQGRERFITPFLIGLLVGAITVTITVCFRGKKKTSPLKIHFLLVLPLSKGKVSICAPVLQLAVCVALTSSTVLERSCA</sequence>
<dbReference type="GO" id="GO:0016020">
    <property type="term" value="C:membrane"/>
    <property type="evidence" value="ECO:0007669"/>
    <property type="project" value="UniProtKB-SubCell"/>
</dbReference>
<dbReference type="SMART" id="SM00409">
    <property type="entry name" value="IG"/>
    <property type="match status" value="1"/>
</dbReference>
<evidence type="ECO:0000313" key="7">
    <source>
        <dbReference type="Ensembl" id="ENSSPAP00000020831.1"/>
    </source>
</evidence>